<reference evidence="7 8" key="1">
    <citation type="submission" date="2014-06" db="EMBL/GenBank/DDBJ databases">
        <title>Rhizobium pelagicum/R2-400B4.</title>
        <authorList>
            <person name="Kimes N.E."/>
            <person name="Lopez-Perez M."/>
        </authorList>
    </citation>
    <scope>NUCLEOTIDE SEQUENCE [LARGE SCALE GENOMIC DNA]</scope>
    <source>
        <strain evidence="7 8">R2-400B4</strain>
    </source>
</reference>
<dbReference type="GO" id="GO:0016020">
    <property type="term" value="C:membrane"/>
    <property type="evidence" value="ECO:0007669"/>
    <property type="project" value="UniProtKB-SubCell"/>
</dbReference>
<evidence type="ECO:0000256" key="5">
    <source>
        <dbReference type="SAM" id="Phobius"/>
    </source>
</evidence>
<evidence type="ECO:0000256" key="4">
    <source>
        <dbReference type="ARBA" id="ARBA00023136"/>
    </source>
</evidence>
<dbReference type="InterPro" id="IPR007016">
    <property type="entry name" value="O-antigen_ligase-rel_domated"/>
</dbReference>
<dbReference type="PANTHER" id="PTHR37422:SF13">
    <property type="entry name" value="LIPOPOLYSACCHARIDE BIOSYNTHESIS PROTEIN PA4999-RELATED"/>
    <property type="match status" value="1"/>
</dbReference>
<feature type="transmembrane region" description="Helical" evidence="5">
    <location>
        <begin position="30"/>
        <end position="47"/>
    </location>
</feature>
<gene>
    <name evidence="7" type="ORF">GV68_17055</name>
</gene>
<dbReference type="Proteomes" id="UP000052167">
    <property type="component" value="Unassembled WGS sequence"/>
</dbReference>
<name>A0A922NWI1_9HYPH</name>
<evidence type="ECO:0000313" key="8">
    <source>
        <dbReference type="Proteomes" id="UP000052167"/>
    </source>
</evidence>
<feature type="transmembrane region" description="Helical" evidence="5">
    <location>
        <begin position="59"/>
        <end position="80"/>
    </location>
</feature>
<evidence type="ECO:0000256" key="3">
    <source>
        <dbReference type="ARBA" id="ARBA00022989"/>
    </source>
</evidence>
<feature type="transmembrane region" description="Helical" evidence="5">
    <location>
        <begin position="7"/>
        <end position="24"/>
    </location>
</feature>
<dbReference type="PANTHER" id="PTHR37422">
    <property type="entry name" value="TEICHURONIC ACID BIOSYNTHESIS PROTEIN TUAE"/>
    <property type="match status" value="1"/>
</dbReference>
<feature type="transmembrane region" description="Helical" evidence="5">
    <location>
        <begin position="109"/>
        <end position="128"/>
    </location>
</feature>
<keyword evidence="3 5" id="KW-1133">Transmembrane helix</keyword>
<organism evidence="7 8">
    <name type="scientific">Pseudorhizobium pelagicum</name>
    <dbReference type="NCBI Taxonomy" id="1509405"/>
    <lineage>
        <taxon>Bacteria</taxon>
        <taxon>Pseudomonadati</taxon>
        <taxon>Pseudomonadota</taxon>
        <taxon>Alphaproteobacteria</taxon>
        <taxon>Hyphomicrobiales</taxon>
        <taxon>Rhizobiaceae</taxon>
        <taxon>Rhizobium/Agrobacterium group</taxon>
        <taxon>Pseudorhizobium</taxon>
    </lineage>
</organism>
<comment type="subcellular location">
    <subcellularLocation>
        <location evidence="1">Membrane</location>
        <topology evidence="1">Multi-pass membrane protein</topology>
    </subcellularLocation>
</comment>
<protein>
    <recommendedName>
        <fullName evidence="6">O-antigen ligase-related domain-containing protein</fullName>
    </recommendedName>
</protein>
<comment type="caution">
    <text evidence="7">The sequence shown here is derived from an EMBL/GenBank/DDBJ whole genome shotgun (WGS) entry which is preliminary data.</text>
</comment>
<dbReference type="InterPro" id="IPR051533">
    <property type="entry name" value="WaaL-like"/>
</dbReference>
<keyword evidence="8" id="KW-1185">Reference proteome</keyword>
<feature type="transmembrane region" description="Helical" evidence="5">
    <location>
        <begin position="86"/>
        <end position="104"/>
    </location>
</feature>
<keyword evidence="4 5" id="KW-0472">Membrane</keyword>
<feature type="transmembrane region" description="Helical" evidence="5">
    <location>
        <begin position="342"/>
        <end position="362"/>
    </location>
</feature>
<sequence length="443" mass="48159">MISAARTRAVVIPVLWALMASAMVIESDAYRYVAIGFVIFVLIRHGADVRRLSKDWLACLCYAWSAYVVLRFAAGIVVHGEKGSSEWLYAFPALFPFVGVALYATRRHLFTAATLLLVGGAIGLLATLDFQTIASGERIEPLFHNNPIHAGVGCAMLFLSSLFWLLYAGENGYLKTPLKWAYLALGGITAALSLTGVLGAQSKGAWLALAATFAFMALLAACHLAGRQRIYLLAAIALLTATSATTMSPYVLKVAGTTMDASARLTQGTLVSDNPMSAMRVAIDDPNTPEAMRERLMLWTNALELVQESPLTGWGNLWLREWRQTTYSDVGYNLLHNGYLEILVRHGLLGILFLLVFAITAVRRIHRAHACGSLATSTMNYLYTLSFFFFCTIASNSNNRLAIGESFFILAGCVPFALLLLERGVLLETASGKPTKLAPQTGS</sequence>
<feature type="transmembrane region" description="Helical" evidence="5">
    <location>
        <begin position="148"/>
        <end position="168"/>
    </location>
</feature>
<feature type="transmembrane region" description="Helical" evidence="5">
    <location>
        <begin position="401"/>
        <end position="421"/>
    </location>
</feature>
<feature type="transmembrane region" description="Helical" evidence="5">
    <location>
        <begin position="205"/>
        <end position="224"/>
    </location>
</feature>
<evidence type="ECO:0000259" key="6">
    <source>
        <dbReference type="Pfam" id="PF04932"/>
    </source>
</evidence>
<keyword evidence="2 5" id="KW-0812">Transmembrane</keyword>
<evidence type="ECO:0000256" key="2">
    <source>
        <dbReference type="ARBA" id="ARBA00022692"/>
    </source>
</evidence>
<feature type="transmembrane region" description="Helical" evidence="5">
    <location>
        <begin position="374"/>
        <end position="395"/>
    </location>
</feature>
<evidence type="ECO:0000256" key="1">
    <source>
        <dbReference type="ARBA" id="ARBA00004141"/>
    </source>
</evidence>
<accession>A0A922NWI1</accession>
<dbReference type="EMBL" id="JOKJ01000034">
    <property type="protein sequence ID" value="KEQ03367.1"/>
    <property type="molecule type" value="Genomic_DNA"/>
</dbReference>
<feature type="domain" description="O-antigen ligase-related" evidence="6">
    <location>
        <begin position="189"/>
        <end position="355"/>
    </location>
</feature>
<proteinExistence type="predicted"/>
<dbReference type="Pfam" id="PF04932">
    <property type="entry name" value="Wzy_C"/>
    <property type="match status" value="1"/>
</dbReference>
<dbReference type="AlphaFoldDB" id="A0A922NWI1"/>
<evidence type="ECO:0000313" key="7">
    <source>
        <dbReference type="EMBL" id="KEQ03367.1"/>
    </source>
</evidence>
<feature type="transmembrane region" description="Helical" evidence="5">
    <location>
        <begin position="231"/>
        <end position="252"/>
    </location>
</feature>
<feature type="transmembrane region" description="Helical" evidence="5">
    <location>
        <begin position="180"/>
        <end position="199"/>
    </location>
</feature>